<dbReference type="EMBL" id="JABWDY010005300">
    <property type="protein sequence ID" value="KAF5204557.1"/>
    <property type="molecule type" value="Genomic_DNA"/>
</dbReference>
<keyword evidence="1" id="KW-0175">Coiled coil</keyword>
<feature type="compositionally biased region" description="Basic and acidic residues" evidence="2">
    <location>
        <begin position="121"/>
        <end position="137"/>
    </location>
</feature>
<feature type="region of interest" description="Disordered" evidence="2">
    <location>
        <begin position="118"/>
        <end position="158"/>
    </location>
</feature>
<evidence type="ECO:0000256" key="2">
    <source>
        <dbReference type="SAM" id="MobiDB-lite"/>
    </source>
</evidence>
<dbReference type="SUPFAM" id="SSF46934">
    <property type="entry name" value="UBA-like"/>
    <property type="match status" value="1"/>
</dbReference>
<proteinExistence type="predicted"/>
<dbReference type="InterPro" id="IPR003892">
    <property type="entry name" value="CUE"/>
</dbReference>
<evidence type="ECO:0000256" key="1">
    <source>
        <dbReference type="SAM" id="Coils"/>
    </source>
</evidence>
<dbReference type="AlphaFoldDB" id="A0A7J6X670"/>
<dbReference type="Gene3D" id="1.10.8.10">
    <property type="entry name" value="DNA helicase RuvA subunit, C-terminal domain"/>
    <property type="match status" value="1"/>
</dbReference>
<reference evidence="4 5" key="1">
    <citation type="submission" date="2020-06" db="EMBL/GenBank/DDBJ databases">
        <title>Transcriptomic and genomic resources for Thalictrum thalictroides and T. hernandezii: Facilitating candidate gene discovery in an emerging model plant lineage.</title>
        <authorList>
            <person name="Arias T."/>
            <person name="Riano-Pachon D.M."/>
            <person name="Di Stilio V.S."/>
        </authorList>
    </citation>
    <scope>NUCLEOTIDE SEQUENCE [LARGE SCALE GENOMIC DNA]</scope>
    <source>
        <strain evidence="5">cv. WT478/WT964</strain>
        <tissue evidence="4">Leaves</tissue>
    </source>
</reference>
<gene>
    <name evidence="4" type="ORF">FRX31_005861</name>
</gene>
<feature type="coiled-coil region" evidence="1">
    <location>
        <begin position="421"/>
        <end position="487"/>
    </location>
</feature>
<dbReference type="PANTHER" id="PTHR48459">
    <property type="entry name" value="CUE DOMAIN-CONTAINING PROTEIN"/>
    <property type="match status" value="1"/>
</dbReference>
<feature type="region of interest" description="Disordered" evidence="2">
    <location>
        <begin position="257"/>
        <end position="277"/>
    </location>
</feature>
<keyword evidence="5" id="KW-1185">Reference proteome</keyword>
<dbReference type="Proteomes" id="UP000554482">
    <property type="component" value="Unassembled WGS sequence"/>
</dbReference>
<evidence type="ECO:0000259" key="3">
    <source>
        <dbReference type="PROSITE" id="PS51140"/>
    </source>
</evidence>
<dbReference type="OrthoDB" id="620544at2759"/>
<dbReference type="CDD" id="cd14279">
    <property type="entry name" value="CUE"/>
    <property type="match status" value="1"/>
</dbReference>
<protein>
    <submittedName>
        <fullName evidence="4">ELKS/Rab6-interacting/CAST family protein</fullName>
    </submittedName>
</protein>
<dbReference type="PROSITE" id="PS51140">
    <property type="entry name" value="CUE"/>
    <property type="match status" value="1"/>
</dbReference>
<name>A0A7J6X670_THATH</name>
<sequence>MSFASVFRTLQELFPQVDRRVLKAVAIEHRKDVNAAVESIISEVLPSICSPPEAPHAHFDNKDNEDHSICSKDSTYTLGDAQTSGHLSSGQIQTEEQIQLPEHQNALEEANGVPLEVRSAASEHGDNSHHSSKDLDGRSYLVEEPEGSSISDSHDGDYLDQRYVNTQNAEMSSPAKHQGNVSGEDHQGILAGASSTIEEIVYFSRAAYDLNEPLYDPERPVCNDSALVSSCSNEMVDVPLNFQLDSSHILEETQKLCEDASDSGTTSSSNNEKSEAKGLIETVSEQIVHDTKLSDFEDESFSTTVATQSGDICRIDVLEDAISDAKNNKKALFSSMESVINMMREVEELEKAAEHAKGVAVKGGLDILSKVEEIKKMLLHAKEANDMHSGEVYGEKAILATEARELQSRLLNLSYERDRSLGILEEMRQSLEARIAVAEEVRKAAEQEKHEKEESARKALVEQEQIMEKVVQENNRLKSEAEENSKLREFLMDRGQIVDILQGEIAVICQDIKILKENFDDRVPFSKSLSSSQTSCLLASSGSSVKSLASDLVPEQVESLDSPKLTSTTPIDDDMSKMSLSEAEGIQGVQKKHMDDDWDMFEDEADIYKLHH</sequence>
<feature type="domain" description="CUE" evidence="3">
    <location>
        <begin position="2"/>
        <end position="45"/>
    </location>
</feature>
<dbReference type="GO" id="GO:0043130">
    <property type="term" value="F:ubiquitin binding"/>
    <property type="evidence" value="ECO:0007669"/>
    <property type="project" value="InterPro"/>
</dbReference>
<evidence type="ECO:0000313" key="5">
    <source>
        <dbReference type="Proteomes" id="UP000554482"/>
    </source>
</evidence>
<dbReference type="InterPro" id="IPR009060">
    <property type="entry name" value="UBA-like_sf"/>
</dbReference>
<accession>A0A7J6X670</accession>
<feature type="compositionally biased region" description="Polar residues" evidence="2">
    <location>
        <begin position="262"/>
        <end position="271"/>
    </location>
</feature>
<dbReference type="PANTHER" id="PTHR48459:SF1">
    <property type="entry name" value="CUE DOMAIN-CONTAINING PROTEIN"/>
    <property type="match status" value="1"/>
</dbReference>
<organism evidence="4 5">
    <name type="scientific">Thalictrum thalictroides</name>
    <name type="common">Rue-anemone</name>
    <name type="synonym">Anemone thalictroides</name>
    <dbReference type="NCBI Taxonomy" id="46969"/>
    <lineage>
        <taxon>Eukaryota</taxon>
        <taxon>Viridiplantae</taxon>
        <taxon>Streptophyta</taxon>
        <taxon>Embryophyta</taxon>
        <taxon>Tracheophyta</taxon>
        <taxon>Spermatophyta</taxon>
        <taxon>Magnoliopsida</taxon>
        <taxon>Ranunculales</taxon>
        <taxon>Ranunculaceae</taxon>
        <taxon>Thalictroideae</taxon>
        <taxon>Thalictrum</taxon>
    </lineage>
</organism>
<dbReference type="Pfam" id="PF02845">
    <property type="entry name" value="CUE"/>
    <property type="match status" value="1"/>
</dbReference>
<comment type="caution">
    <text evidence="4">The sequence shown here is derived from an EMBL/GenBank/DDBJ whole genome shotgun (WGS) entry which is preliminary data.</text>
</comment>
<evidence type="ECO:0000313" key="4">
    <source>
        <dbReference type="EMBL" id="KAF5204557.1"/>
    </source>
</evidence>